<dbReference type="GO" id="GO:0005524">
    <property type="term" value="F:ATP binding"/>
    <property type="evidence" value="ECO:0007669"/>
    <property type="project" value="UniProtKB-KW"/>
</dbReference>
<dbReference type="CDD" id="cd07771">
    <property type="entry name" value="ASKHA_NBD_FGGY_RhaB-like"/>
    <property type="match status" value="1"/>
</dbReference>
<dbReference type="InterPro" id="IPR043129">
    <property type="entry name" value="ATPase_NBD"/>
</dbReference>
<accession>A0A1B1BEW5</accession>
<dbReference type="GO" id="GO:0019301">
    <property type="term" value="P:rhamnose catabolic process"/>
    <property type="evidence" value="ECO:0007669"/>
    <property type="project" value="InterPro"/>
</dbReference>
<protein>
    <submittedName>
        <fullName evidence="9">Carbohydrate kinase</fullName>
    </submittedName>
</protein>
<gene>
    <name evidence="9" type="ORF">PA27867_0166</name>
</gene>
<proteinExistence type="inferred from homology"/>
<dbReference type="PANTHER" id="PTHR43095">
    <property type="entry name" value="SUGAR KINASE"/>
    <property type="match status" value="1"/>
</dbReference>
<keyword evidence="10" id="KW-1185">Reference proteome</keyword>
<dbReference type="PATRIC" id="fig|670052.7.peg.178"/>
<evidence type="ECO:0000256" key="4">
    <source>
        <dbReference type="ARBA" id="ARBA00022777"/>
    </source>
</evidence>
<sequence>MNAGQGAGGTVAAVDLGASSGRVMLGHVGPNRLDLHSVARFPNNPVRTIDGLHWNILELYRNSLAGLRAAAREAPELASVGIDSWAVDYALLRGDRMLGAPFHYRDDRTAAGVEATHALVPPAELYGRNGLQVLPFNTLYQLAADRASGDLAVADGLLLIPDLLGFWLTGRRVAERSNASTTGLLRAVGGTAAEWDTELMHRLGLPRTLFPDLVAAGEAIGPLLPSVAADVGGSRLELVAVGSHDTASAVVGVPMLTDDCAYISSGTWSLVGVELPAPVLSEASRAANFTNEGGVDGRVRYLRNVMGLWLLSESIRTWERDGDPVELPALLAQAAALPGPTTLFDVDDPRFLAPGHLPDRIDGYCREHSIRPPGSRAELVRSIVESLAAAHARTLRTITELSGQPVRTVHLVGGGSQNELLCQLTADYTGLPVLAGPVEATAIGNVLVQARAQGFATGSLESLRALVHQAHPPRVYSPTPRGLVVHDNISD</sequence>
<dbReference type="Pfam" id="PF02782">
    <property type="entry name" value="FGGY_C"/>
    <property type="match status" value="1"/>
</dbReference>
<evidence type="ECO:0000259" key="7">
    <source>
        <dbReference type="Pfam" id="PF00370"/>
    </source>
</evidence>
<dbReference type="InterPro" id="IPR013449">
    <property type="entry name" value="Rhamnulokinase"/>
</dbReference>
<dbReference type="AlphaFoldDB" id="A0A1B1BEW5"/>
<keyword evidence="3" id="KW-0547">Nucleotide-binding</keyword>
<dbReference type="RefSeq" id="WP_257784138.1">
    <property type="nucleotide sequence ID" value="NZ_CP016282.1"/>
</dbReference>
<dbReference type="SUPFAM" id="SSF53067">
    <property type="entry name" value="Actin-like ATPase domain"/>
    <property type="match status" value="2"/>
</dbReference>
<dbReference type="Proteomes" id="UP000092582">
    <property type="component" value="Chromosome 1"/>
</dbReference>
<evidence type="ECO:0000256" key="5">
    <source>
        <dbReference type="ARBA" id="ARBA00022840"/>
    </source>
</evidence>
<dbReference type="InterPro" id="IPR018484">
    <property type="entry name" value="FGGY_N"/>
</dbReference>
<evidence type="ECO:0000313" key="9">
    <source>
        <dbReference type="EMBL" id="ANP71141.1"/>
    </source>
</evidence>
<dbReference type="GO" id="GO:0008993">
    <property type="term" value="F:rhamnulokinase activity"/>
    <property type="evidence" value="ECO:0007669"/>
    <property type="project" value="InterPro"/>
</dbReference>
<feature type="domain" description="Carbohydrate kinase FGGY N-terminal" evidence="7">
    <location>
        <begin position="13"/>
        <end position="252"/>
    </location>
</feature>
<dbReference type="Pfam" id="PF00370">
    <property type="entry name" value="FGGY_N"/>
    <property type="match status" value="1"/>
</dbReference>
<dbReference type="InterPro" id="IPR050406">
    <property type="entry name" value="FGGY_Carb_Kinase"/>
</dbReference>
<keyword evidence="6" id="KW-0684">Rhamnose metabolism</keyword>
<comment type="similarity">
    <text evidence="1">Belongs to the FGGY kinase family.</text>
</comment>
<name>A0A1B1BEW5_9MICO</name>
<dbReference type="Gene3D" id="3.30.420.40">
    <property type="match status" value="2"/>
</dbReference>
<evidence type="ECO:0000259" key="8">
    <source>
        <dbReference type="Pfam" id="PF02782"/>
    </source>
</evidence>
<dbReference type="InterPro" id="IPR018485">
    <property type="entry name" value="FGGY_C"/>
</dbReference>
<evidence type="ECO:0000256" key="1">
    <source>
        <dbReference type="ARBA" id="ARBA00009156"/>
    </source>
</evidence>
<organism evidence="9 10">
    <name type="scientific">Cryobacterium arcticum</name>
    <dbReference type="NCBI Taxonomy" id="670052"/>
    <lineage>
        <taxon>Bacteria</taxon>
        <taxon>Bacillati</taxon>
        <taxon>Actinomycetota</taxon>
        <taxon>Actinomycetes</taxon>
        <taxon>Micrococcales</taxon>
        <taxon>Microbacteriaceae</taxon>
        <taxon>Cryobacterium</taxon>
    </lineage>
</organism>
<evidence type="ECO:0000256" key="6">
    <source>
        <dbReference type="ARBA" id="ARBA00023308"/>
    </source>
</evidence>
<keyword evidence="2" id="KW-0808">Transferase</keyword>
<reference evidence="9 10" key="1">
    <citation type="submission" date="2016-06" db="EMBL/GenBank/DDBJ databases">
        <title>Genome sequencing of Cryobacterium arcticum PAMC 27867.</title>
        <authorList>
            <person name="Lee J."/>
            <person name="Kim O.-S."/>
        </authorList>
    </citation>
    <scope>NUCLEOTIDE SEQUENCE [LARGE SCALE GENOMIC DNA]</scope>
    <source>
        <strain evidence="9 10">PAMC 27867</strain>
    </source>
</reference>
<feature type="domain" description="Carbohydrate kinase FGGY C-terminal" evidence="8">
    <location>
        <begin position="261"/>
        <end position="452"/>
    </location>
</feature>
<dbReference type="STRING" id="670052.PA27867_0166"/>
<evidence type="ECO:0000313" key="10">
    <source>
        <dbReference type="Proteomes" id="UP000092582"/>
    </source>
</evidence>
<dbReference type="KEGG" id="cart:PA27867_0166"/>
<evidence type="ECO:0000256" key="2">
    <source>
        <dbReference type="ARBA" id="ARBA00022679"/>
    </source>
</evidence>
<evidence type="ECO:0000256" key="3">
    <source>
        <dbReference type="ARBA" id="ARBA00022741"/>
    </source>
</evidence>
<dbReference type="EMBL" id="CP016282">
    <property type="protein sequence ID" value="ANP71141.1"/>
    <property type="molecule type" value="Genomic_DNA"/>
</dbReference>
<keyword evidence="4 9" id="KW-0418">Kinase</keyword>
<keyword evidence="5" id="KW-0067">ATP-binding</keyword>